<protein>
    <submittedName>
        <fullName evidence="1">HlyD family secretion protein</fullName>
    </submittedName>
</protein>
<dbReference type="Proteomes" id="UP001060275">
    <property type="component" value="Unassembled WGS sequence"/>
</dbReference>
<accession>A0A9Q4FUQ6</accession>
<dbReference type="AlphaFoldDB" id="A0A9Q4FUQ6"/>
<keyword evidence="2" id="KW-1185">Reference proteome</keyword>
<name>A0A9Q4FUQ6_9HYPH</name>
<dbReference type="EMBL" id="JAMWDU010000010">
    <property type="protein sequence ID" value="MCP8889058.1"/>
    <property type="molecule type" value="Genomic_DNA"/>
</dbReference>
<evidence type="ECO:0000313" key="2">
    <source>
        <dbReference type="Proteomes" id="UP001060275"/>
    </source>
</evidence>
<reference evidence="1" key="1">
    <citation type="submission" date="2022-06" db="EMBL/GenBank/DDBJ databases">
        <title>Devosia sp. XJ19-45 genome assembly.</title>
        <authorList>
            <person name="Li B."/>
            <person name="Cai M."/>
            <person name="Nie G."/>
            <person name="Li W."/>
        </authorList>
    </citation>
    <scope>NUCLEOTIDE SEQUENCE</scope>
    <source>
        <strain evidence="1">XJ19-45</strain>
    </source>
</reference>
<proteinExistence type="predicted"/>
<gene>
    <name evidence="1" type="ORF">NF348_18260</name>
</gene>
<evidence type="ECO:0000313" key="1">
    <source>
        <dbReference type="EMBL" id="MCP8889058.1"/>
    </source>
</evidence>
<sequence length="273" mass="28975">MKYALRVVGLLAIIFALYIIAGEQLVGSSSNAYVNTRLATLRMPLEGTIQVSTAPVGGRIIAGEVVGTATRQQNDNSEIAWILDGRLQAAADLRAYEADPDISPVVLDQALERLKAYEEAREAMRGQQVASSSAALRSPVTGIVWSLSANSGVYLPRGEPFARIADCEALFVHATVDQRLFDRLQPGDVAQYRFHDGGVAEMSISLLAGTGPRTVYETLAINPTARQLEGFAVFLEGALPGSAGSCPIGKTGRVVFSEGPATWLGELLSGIGL</sequence>
<organism evidence="1 2">
    <name type="scientific">Devosia ureilytica</name>
    <dbReference type="NCBI Taxonomy" id="2952754"/>
    <lineage>
        <taxon>Bacteria</taxon>
        <taxon>Pseudomonadati</taxon>
        <taxon>Pseudomonadota</taxon>
        <taxon>Alphaproteobacteria</taxon>
        <taxon>Hyphomicrobiales</taxon>
        <taxon>Devosiaceae</taxon>
        <taxon>Devosia</taxon>
    </lineage>
</organism>
<comment type="caution">
    <text evidence="1">The sequence shown here is derived from an EMBL/GenBank/DDBJ whole genome shotgun (WGS) entry which is preliminary data.</text>
</comment>
<dbReference type="RefSeq" id="WP_254676195.1">
    <property type="nucleotide sequence ID" value="NZ_JAMWDU010000010.1"/>
</dbReference>